<dbReference type="Gene3D" id="3.20.70.20">
    <property type="match status" value="2"/>
</dbReference>
<evidence type="ECO:0000256" key="10">
    <source>
        <dbReference type="ARBA" id="ARBA00023284"/>
    </source>
</evidence>
<evidence type="ECO:0000256" key="12">
    <source>
        <dbReference type="ARBA" id="ARBA00048987"/>
    </source>
</evidence>
<feature type="active site" evidence="13">
    <location>
        <position position="446"/>
    </location>
</feature>
<sequence>MSSKNRRLLSNEFIDQFPDFPAHMNALGKFVYYRTYSRFLQSVGRRETWKETVRRATEYNVGLSIKHLERIGYEVDYEKHRKESEEFFENMFNLRQFVSGRTLWIGGADGDVANKYPLANFNCSFVNIKSWGDLADLFYLLLVGTGVGFKCTKAFAKGLAPIRTNVNVVHEPFTQRYPLTKIADTSVHVIEEGKKAVIHVGDSKEGWVEALRSFFEILTKLEYENIKTISIFYDYIRPKGARLNTFGGTASGYESLKDMFEGIVKVLNNEIDPSLDRVEFSHIGGNVASTNEEEAFENHHHVYRKVRPIHILDIGNLIGNNVVVGGVRRTAEIFLMDADDYESIFAKYGINGIWNEEKHRKIIEKVKGLGLTETSKMLENLTLFDPNARPLHHRRMSNNSIAFEEKPSRELLNLVFEMMQSEGEPGFVNLEEARRRRPNAEGLNPCVEIILDSYGVCNLTTVNLVEFVKKVPKYNQNNKIGYTYEFDYSKLIVAQRHSARAGLRMTLAQLEIPHWDAVQQRDRLLGTSLTGVKDAFAMVNYSEEQEAQLLQMLGQVSREEADRYAKELRVSSPLLVTTVKPEGTISQVAGGVSSGLHWSHSPYYIRRIRISSSDPLAKAVLDLGWSVNLEVGTPGNTHEERMANARTYVIDFPIASGATKTKDDVFAAEQFETYFRFQRNYTEHNSSNTIHVRQNEWDEVESIVSDNWDNFVGVSFLAYDGGTYQLAPYESIAKEQYEELSSKMTPFDPSILQRYETGEDSDLEGMDGCEGGVCPIR</sequence>
<evidence type="ECO:0000256" key="14">
    <source>
        <dbReference type="PIRSR" id="PIRSR613345-2"/>
    </source>
</evidence>
<comment type="catalytic activity">
    <reaction evidence="12">
        <text>a 2'-deoxyribonucleoside 5'-triphosphate + [thioredoxin]-disulfide + H2O = a ribonucleoside 5'-triphosphate + [thioredoxin]-dithiol</text>
        <dbReference type="Rhea" id="RHEA:12701"/>
        <dbReference type="Rhea" id="RHEA-COMP:10698"/>
        <dbReference type="Rhea" id="RHEA-COMP:10700"/>
        <dbReference type="ChEBI" id="CHEBI:15377"/>
        <dbReference type="ChEBI" id="CHEBI:29950"/>
        <dbReference type="ChEBI" id="CHEBI:50058"/>
        <dbReference type="ChEBI" id="CHEBI:61557"/>
        <dbReference type="ChEBI" id="CHEBI:61560"/>
        <dbReference type="EC" id="1.17.4.2"/>
    </reaction>
</comment>
<evidence type="ECO:0000256" key="9">
    <source>
        <dbReference type="ARBA" id="ARBA00023157"/>
    </source>
</evidence>
<organism evidence="18 19">
    <name type="scientific">Gottfriedia endophytica</name>
    <dbReference type="NCBI Taxonomy" id="2820819"/>
    <lineage>
        <taxon>Bacteria</taxon>
        <taxon>Bacillati</taxon>
        <taxon>Bacillota</taxon>
        <taxon>Bacilli</taxon>
        <taxon>Bacillales</taxon>
        <taxon>Bacillaceae</taxon>
        <taxon>Gottfriedia</taxon>
    </lineage>
</organism>
<keyword evidence="9 14" id="KW-1015">Disulfide bond</keyword>
<dbReference type="GO" id="GO:0006260">
    <property type="term" value="P:DNA replication"/>
    <property type="evidence" value="ECO:0007669"/>
    <property type="project" value="UniProtKB-KW"/>
</dbReference>
<evidence type="ECO:0000259" key="15">
    <source>
        <dbReference type="Pfam" id="PF02867"/>
    </source>
</evidence>
<dbReference type="InterPro" id="IPR050862">
    <property type="entry name" value="RdRp_reductase_class-2"/>
</dbReference>
<evidence type="ECO:0000256" key="5">
    <source>
        <dbReference type="ARBA" id="ARBA00022533"/>
    </source>
</evidence>
<feature type="active site" evidence="13">
    <location>
        <position position="448"/>
    </location>
</feature>
<dbReference type="PANTHER" id="PTHR43371">
    <property type="entry name" value="VITAMIN B12-DEPENDENT RIBONUCLEOTIDE REDUCTASE"/>
    <property type="match status" value="1"/>
</dbReference>
<evidence type="ECO:0000256" key="4">
    <source>
        <dbReference type="ARBA" id="ARBA00021063"/>
    </source>
</evidence>
<feature type="domain" description="B12-dependent ribonucleotide reductase insertion" evidence="17">
    <location>
        <begin position="193"/>
        <end position="267"/>
    </location>
</feature>
<accession>A0A940SFE7</accession>
<evidence type="ECO:0000259" key="17">
    <source>
        <dbReference type="Pfam" id="PF21995"/>
    </source>
</evidence>
<reference evidence="18" key="1">
    <citation type="submission" date="2021-04" db="EMBL/GenBank/DDBJ databases">
        <title>Genome seq and assembly of Bacillus sp.</title>
        <authorList>
            <person name="Chhetri G."/>
        </authorList>
    </citation>
    <scope>NUCLEOTIDE SEQUENCE</scope>
    <source>
        <strain evidence="18">RG28</strain>
    </source>
</reference>
<comment type="cofactor">
    <cofactor evidence="1">
        <name>adenosylcob(III)alamin</name>
        <dbReference type="ChEBI" id="CHEBI:18408"/>
    </cofactor>
</comment>
<proteinExistence type="inferred from homology"/>
<evidence type="ECO:0000256" key="7">
    <source>
        <dbReference type="ARBA" id="ARBA00022705"/>
    </source>
</evidence>
<evidence type="ECO:0000256" key="1">
    <source>
        <dbReference type="ARBA" id="ARBA00001922"/>
    </source>
</evidence>
<evidence type="ECO:0000256" key="13">
    <source>
        <dbReference type="PIRSR" id="PIRSR613345-1"/>
    </source>
</evidence>
<evidence type="ECO:0000256" key="3">
    <source>
        <dbReference type="ARBA" id="ARBA00012275"/>
    </source>
</evidence>
<feature type="domain" description="Ribonucleotide reductase large subunit C-terminal" evidence="15">
    <location>
        <begin position="383"/>
        <end position="542"/>
    </location>
</feature>
<dbReference type="NCBIfam" id="TIGR02505">
    <property type="entry name" value="RTPR"/>
    <property type="match status" value="1"/>
</dbReference>
<evidence type="ECO:0000313" key="19">
    <source>
        <dbReference type="Proteomes" id="UP000682134"/>
    </source>
</evidence>
<keyword evidence="11" id="KW-0170">Cobalt</keyword>
<dbReference type="GO" id="GO:0031419">
    <property type="term" value="F:cobalamin binding"/>
    <property type="evidence" value="ECO:0007669"/>
    <property type="project" value="UniProtKB-KW"/>
</dbReference>
<evidence type="ECO:0000259" key="16">
    <source>
        <dbReference type="Pfam" id="PF17975"/>
    </source>
</evidence>
<keyword evidence="19" id="KW-1185">Reference proteome</keyword>
<dbReference type="Proteomes" id="UP000682134">
    <property type="component" value="Unassembled WGS sequence"/>
</dbReference>
<comment type="similarity">
    <text evidence="2">Belongs to the class II ribonucleoside-triphosphate reductase family.</text>
</comment>
<dbReference type="Pfam" id="PF17975">
    <property type="entry name" value="RNR_Alpha"/>
    <property type="match status" value="1"/>
</dbReference>
<keyword evidence="5" id="KW-0021">Allosteric enzyme</keyword>
<dbReference type="GO" id="GO:0004748">
    <property type="term" value="F:ribonucleoside-diphosphate reductase activity, thioredoxin disulfide as acceptor"/>
    <property type="evidence" value="ECO:0007669"/>
    <property type="project" value="InterPro"/>
</dbReference>
<keyword evidence="6" id="KW-0846">Cobalamin</keyword>
<dbReference type="RefSeq" id="WP_209401826.1">
    <property type="nucleotide sequence ID" value="NZ_JAGIYQ010000001.1"/>
</dbReference>
<dbReference type="Pfam" id="PF02867">
    <property type="entry name" value="Ribonuc_red_lgC"/>
    <property type="match status" value="1"/>
</dbReference>
<evidence type="ECO:0000256" key="8">
    <source>
        <dbReference type="ARBA" id="ARBA00023002"/>
    </source>
</evidence>
<feature type="disulfide bond" description="Redox-active" evidence="14">
    <location>
        <begin position="123"/>
        <end position="457"/>
    </location>
</feature>
<dbReference type="GO" id="GO:0008998">
    <property type="term" value="F:ribonucleoside-triphosphate reductase (thioredoxin) activity"/>
    <property type="evidence" value="ECO:0007669"/>
    <property type="project" value="UniProtKB-EC"/>
</dbReference>
<keyword evidence="7" id="KW-0235">DNA replication</keyword>
<dbReference type="InterPro" id="IPR013345">
    <property type="entry name" value="RTP_Rdtase_AdoCbl-dep"/>
</dbReference>
<dbReference type="PANTHER" id="PTHR43371:SF1">
    <property type="entry name" value="RIBONUCLEOSIDE-DIPHOSPHATE REDUCTASE"/>
    <property type="match status" value="1"/>
</dbReference>
<dbReference type="GO" id="GO:0000166">
    <property type="term" value="F:nucleotide binding"/>
    <property type="evidence" value="ECO:0007669"/>
    <property type="project" value="InterPro"/>
</dbReference>
<evidence type="ECO:0000256" key="2">
    <source>
        <dbReference type="ARBA" id="ARBA00005654"/>
    </source>
</evidence>
<dbReference type="EMBL" id="JAGIYQ010000001">
    <property type="protein sequence ID" value="MBP0723917.1"/>
    <property type="molecule type" value="Genomic_DNA"/>
</dbReference>
<dbReference type="InterPro" id="IPR000788">
    <property type="entry name" value="RNR_lg_C"/>
</dbReference>
<keyword evidence="10" id="KW-0676">Redox-active center</keyword>
<gene>
    <name evidence="18" type="primary">nrdJ</name>
    <name evidence="18" type="ORF">J5Y03_01805</name>
</gene>
<feature type="domain" description="Ribonucleotide reductase alpha-helical" evidence="16">
    <location>
        <begin position="9"/>
        <end position="107"/>
    </location>
</feature>
<evidence type="ECO:0000313" key="18">
    <source>
        <dbReference type="EMBL" id="MBP0723917.1"/>
    </source>
</evidence>
<protein>
    <recommendedName>
        <fullName evidence="4">Adenosylcobalamin-dependent ribonucleoside-triphosphate reductase</fullName>
        <ecNumber evidence="3">1.17.4.2</ecNumber>
    </recommendedName>
</protein>
<dbReference type="SUPFAM" id="SSF51998">
    <property type="entry name" value="PFL-like glycyl radical enzymes"/>
    <property type="match status" value="2"/>
</dbReference>
<keyword evidence="8 18" id="KW-0560">Oxidoreductase</keyword>
<dbReference type="AlphaFoldDB" id="A0A940SFE7"/>
<dbReference type="Pfam" id="PF21995">
    <property type="entry name" value="RNR-II_ins_dom"/>
    <property type="match status" value="1"/>
</dbReference>
<name>A0A940SFE7_9BACI</name>
<comment type="caution">
    <text evidence="18">The sequence shown here is derived from an EMBL/GenBank/DDBJ whole genome shotgun (WGS) entry which is preliminary data.</text>
</comment>
<evidence type="ECO:0000256" key="11">
    <source>
        <dbReference type="ARBA" id="ARBA00023285"/>
    </source>
</evidence>
<dbReference type="Gene3D" id="3.90.1390.10">
    <property type="entry name" value="b-12 dependent (class ii) ribonucleotide reductase, chain A, domain 3"/>
    <property type="match status" value="1"/>
</dbReference>
<evidence type="ECO:0000256" key="6">
    <source>
        <dbReference type="ARBA" id="ARBA00022628"/>
    </source>
</evidence>
<dbReference type="EC" id="1.17.4.2" evidence="3"/>
<dbReference type="InterPro" id="IPR054158">
    <property type="entry name" value="RNR-II_ins_dom"/>
</dbReference>
<dbReference type="InterPro" id="IPR040763">
    <property type="entry name" value="RNR_alpha_hel"/>
</dbReference>